<evidence type="ECO:0000313" key="16">
    <source>
        <dbReference type="Proteomes" id="UP000478052"/>
    </source>
</evidence>
<keyword evidence="4" id="KW-1003">Cell membrane</keyword>
<evidence type="ECO:0000259" key="14">
    <source>
        <dbReference type="Pfam" id="PF25294"/>
    </source>
</evidence>
<keyword evidence="6 12" id="KW-0812">Transmembrane</keyword>
<dbReference type="GO" id="GO:0031982">
    <property type="term" value="C:vesicle"/>
    <property type="evidence" value="ECO:0007669"/>
    <property type="project" value="UniProtKB-SubCell"/>
</dbReference>
<protein>
    <submittedName>
        <fullName evidence="15">Renin receptor</fullName>
    </submittedName>
</protein>
<keyword evidence="11 15" id="KW-0675">Receptor</keyword>
<evidence type="ECO:0000256" key="9">
    <source>
        <dbReference type="ARBA" id="ARBA00022989"/>
    </source>
</evidence>
<evidence type="ECO:0000313" key="15">
    <source>
        <dbReference type="EMBL" id="KAF0760569.1"/>
    </source>
</evidence>
<dbReference type="OrthoDB" id="7866065at2759"/>
<keyword evidence="8" id="KW-0256">Endoplasmic reticulum</keyword>
<comment type="subcellular location">
    <subcellularLocation>
        <location evidence="2">Cell membrane</location>
        <topology evidence="2">Single-pass type I membrane protein</topology>
    </subcellularLocation>
    <subcellularLocation>
        <location evidence="1">Endoplasmic reticulum membrane</location>
        <topology evidence="1">Single-pass type I membrane protein</topology>
    </subcellularLocation>
    <subcellularLocation>
        <location evidence="3">Vesicle</location>
    </subcellularLocation>
</comment>
<dbReference type="InterPro" id="IPR056780">
    <property type="entry name" value="Renin_r_C"/>
</dbReference>
<evidence type="ECO:0000259" key="13">
    <source>
        <dbReference type="Pfam" id="PF07850"/>
    </source>
</evidence>
<evidence type="ECO:0000256" key="8">
    <source>
        <dbReference type="ARBA" id="ARBA00022824"/>
    </source>
</evidence>
<evidence type="ECO:0000256" key="12">
    <source>
        <dbReference type="SAM" id="Phobius"/>
    </source>
</evidence>
<dbReference type="PANTHER" id="PTHR13351">
    <property type="entry name" value="RENIN RECEPTOR"/>
    <property type="match status" value="1"/>
</dbReference>
<evidence type="ECO:0000256" key="4">
    <source>
        <dbReference type="ARBA" id="ARBA00022475"/>
    </source>
</evidence>
<dbReference type="GO" id="GO:0098588">
    <property type="term" value="C:bounding membrane of organelle"/>
    <property type="evidence" value="ECO:0007669"/>
    <property type="project" value="UniProtKB-ARBA"/>
</dbReference>
<proteinExistence type="predicted"/>
<keyword evidence="10 12" id="KW-0472">Membrane</keyword>
<keyword evidence="16" id="KW-1185">Reference proteome</keyword>
<feature type="non-terminal residue" evidence="15">
    <location>
        <position position="1"/>
    </location>
</feature>
<evidence type="ECO:0000256" key="5">
    <source>
        <dbReference type="ARBA" id="ARBA00022685"/>
    </source>
</evidence>
<feature type="domain" description="Renin receptor N-terminal" evidence="14">
    <location>
        <begin position="61"/>
        <end position="294"/>
    </location>
</feature>
<dbReference type="GO" id="GO:0038023">
    <property type="term" value="F:signaling receptor activity"/>
    <property type="evidence" value="ECO:0007669"/>
    <property type="project" value="InterPro"/>
</dbReference>
<feature type="domain" description="Renin receptor-like C-terminal transmembrane spanning segment" evidence="13">
    <location>
        <begin position="299"/>
        <end position="369"/>
    </location>
</feature>
<evidence type="ECO:0000256" key="6">
    <source>
        <dbReference type="ARBA" id="ARBA00022692"/>
    </source>
</evidence>
<dbReference type="AlphaFoldDB" id="A0A6G0YRS4"/>
<dbReference type="GO" id="GO:0009897">
    <property type="term" value="C:external side of plasma membrane"/>
    <property type="evidence" value="ECO:0007669"/>
    <property type="project" value="TreeGrafter"/>
</dbReference>
<dbReference type="GO" id="GO:0030177">
    <property type="term" value="P:positive regulation of Wnt signaling pathway"/>
    <property type="evidence" value="ECO:0007669"/>
    <property type="project" value="TreeGrafter"/>
</dbReference>
<dbReference type="InterPro" id="IPR012493">
    <property type="entry name" value="Renin_rcpt"/>
</dbReference>
<evidence type="ECO:0000256" key="7">
    <source>
        <dbReference type="ARBA" id="ARBA00022729"/>
    </source>
</evidence>
<comment type="caution">
    <text evidence="15">The sequence shown here is derived from an EMBL/GenBank/DDBJ whole genome shotgun (WGS) entry which is preliminary data.</text>
</comment>
<evidence type="ECO:0000256" key="11">
    <source>
        <dbReference type="ARBA" id="ARBA00023170"/>
    </source>
</evidence>
<dbReference type="Proteomes" id="UP000478052">
    <property type="component" value="Unassembled WGS sequence"/>
</dbReference>
<evidence type="ECO:0000256" key="1">
    <source>
        <dbReference type="ARBA" id="ARBA00004115"/>
    </source>
</evidence>
<dbReference type="PANTHER" id="PTHR13351:SF1">
    <property type="entry name" value="RENIN RECEPTOR"/>
    <property type="match status" value="1"/>
</dbReference>
<sequence>RTLSFFYYFVFSFTLTPNAAQIGFRFSSFTPTAIRRKPNMNCLITTIALATAVLASASAQSHQLYVLNSPSNVKIGQSSVPLRATELADIVSSTFGFTVPHGEKTWSNIMMADPFALPEAVVILEIPGSKNPGFDINKVDHRDLVLDEPLDEVFATVEHRMKERLDNKEYSIMHGSLTNDEFLKNQVFHPNFKLNPSIKPQLIDSYDEKYAVFFNEVYHLHQLGQGVKESGLKNNVPDFHWFQLQGIKALTAVNGENSEETIDGQKVLNEAISTLVQSYNEIYNNEVLIIAITNNAKESHRNKRELSGIEVDLNVAEPLSNDFPVIFNLILWFVVIFVFSLLAIALSIAQMDPGRDSIIYRMTSNRMKKEN</sequence>
<feature type="transmembrane region" description="Helical" evidence="12">
    <location>
        <begin position="329"/>
        <end position="349"/>
    </location>
</feature>
<evidence type="ECO:0000256" key="2">
    <source>
        <dbReference type="ARBA" id="ARBA00004251"/>
    </source>
</evidence>
<keyword evidence="5" id="KW-0165">Cleavage on pair of basic residues</keyword>
<dbReference type="EMBL" id="VUJU01002637">
    <property type="protein sequence ID" value="KAF0760569.1"/>
    <property type="molecule type" value="Genomic_DNA"/>
</dbReference>
<name>A0A6G0YRS4_APHCR</name>
<dbReference type="GO" id="GO:0005789">
    <property type="term" value="C:endoplasmic reticulum membrane"/>
    <property type="evidence" value="ECO:0007669"/>
    <property type="project" value="UniProtKB-SubCell"/>
</dbReference>
<accession>A0A6G0YRS4</accession>
<dbReference type="Pfam" id="PF25294">
    <property type="entry name" value="RENR_N"/>
    <property type="match status" value="1"/>
</dbReference>
<organism evidence="15 16">
    <name type="scientific">Aphis craccivora</name>
    <name type="common">Cowpea aphid</name>
    <dbReference type="NCBI Taxonomy" id="307492"/>
    <lineage>
        <taxon>Eukaryota</taxon>
        <taxon>Metazoa</taxon>
        <taxon>Ecdysozoa</taxon>
        <taxon>Arthropoda</taxon>
        <taxon>Hexapoda</taxon>
        <taxon>Insecta</taxon>
        <taxon>Pterygota</taxon>
        <taxon>Neoptera</taxon>
        <taxon>Paraneoptera</taxon>
        <taxon>Hemiptera</taxon>
        <taxon>Sternorrhyncha</taxon>
        <taxon>Aphidomorpha</taxon>
        <taxon>Aphidoidea</taxon>
        <taxon>Aphididae</taxon>
        <taxon>Aphidini</taxon>
        <taxon>Aphis</taxon>
        <taxon>Aphis</taxon>
    </lineage>
</organism>
<evidence type="ECO:0000256" key="10">
    <source>
        <dbReference type="ARBA" id="ARBA00023136"/>
    </source>
</evidence>
<keyword evidence="9 12" id="KW-1133">Transmembrane helix</keyword>
<dbReference type="InterPro" id="IPR057318">
    <property type="entry name" value="RENR_N"/>
</dbReference>
<gene>
    <name evidence="15" type="ORF">FWK35_00022701</name>
</gene>
<reference evidence="15 16" key="1">
    <citation type="submission" date="2019-08" db="EMBL/GenBank/DDBJ databases">
        <title>Whole genome of Aphis craccivora.</title>
        <authorList>
            <person name="Voronova N.V."/>
            <person name="Shulinski R.S."/>
            <person name="Bandarenka Y.V."/>
            <person name="Zhorov D.G."/>
            <person name="Warner D."/>
        </authorList>
    </citation>
    <scope>NUCLEOTIDE SEQUENCE [LARGE SCALE GENOMIC DNA]</scope>
    <source>
        <strain evidence="15">180601</strain>
        <tissue evidence="15">Whole Body</tissue>
    </source>
</reference>
<evidence type="ECO:0000256" key="3">
    <source>
        <dbReference type="ARBA" id="ARBA00004373"/>
    </source>
</evidence>
<dbReference type="Pfam" id="PF07850">
    <property type="entry name" value="Renin_r"/>
    <property type="match status" value="1"/>
</dbReference>
<keyword evidence="7" id="KW-0732">Signal</keyword>